<dbReference type="InterPro" id="IPR001128">
    <property type="entry name" value="Cyt_P450"/>
</dbReference>
<dbReference type="PROSITE" id="PS00086">
    <property type="entry name" value="CYTOCHROME_P450"/>
    <property type="match status" value="1"/>
</dbReference>
<dbReference type="PRINTS" id="PR00463">
    <property type="entry name" value="EP450I"/>
</dbReference>
<evidence type="ECO:0000256" key="6">
    <source>
        <dbReference type="PIRSR" id="PIRSR602401-1"/>
    </source>
</evidence>
<reference evidence="8" key="1">
    <citation type="submission" date="2023-03" db="EMBL/GenBank/DDBJ databases">
        <title>Massive genome expansion in bonnet fungi (Mycena s.s.) driven by repeated elements and novel gene families across ecological guilds.</title>
        <authorList>
            <consortium name="Lawrence Berkeley National Laboratory"/>
            <person name="Harder C.B."/>
            <person name="Miyauchi S."/>
            <person name="Viragh M."/>
            <person name="Kuo A."/>
            <person name="Thoen E."/>
            <person name="Andreopoulos B."/>
            <person name="Lu D."/>
            <person name="Skrede I."/>
            <person name="Drula E."/>
            <person name="Henrissat B."/>
            <person name="Morin E."/>
            <person name="Kohler A."/>
            <person name="Barry K."/>
            <person name="LaButti K."/>
            <person name="Morin E."/>
            <person name="Salamov A."/>
            <person name="Lipzen A."/>
            <person name="Mereny Z."/>
            <person name="Hegedus B."/>
            <person name="Baldrian P."/>
            <person name="Stursova M."/>
            <person name="Weitz H."/>
            <person name="Taylor A."/>
            <person name="Grigoriev I.V."/>
            <person name="Nagy L.G."/>
            <person name="Martin F."/>
            <person name="Kauserud H."/>
        </authorList>
    </citation>
    <scope>NUCLEOTIDE SEQUENCE</scope>
    <source>
        <strain evidence="8">9144</strain>
    </source>
</reference>
<dbReference type="InterPro" id="IPR002401">
    <property type="entry name" value="Cyt_P450_E_grp-I"/>
</dbReference>
<proteinExistence type="inferred from homology"/>
<gene>
    <name evidence="8" type="ORF">GGX14DRAFT_150605</name>
</gene>
<evidence type="ECO:0000256" key="1">
    <source>
        <dbReference type="ARBA" id="ARBA00001971"/>
    </source>
</evidence>
<dbReference type="Pfam" id="PF00067">
    <property type="entry name" value="p450"/>
    <property type="match status" value="1"/>
</dbReference>
<dbReference type="InterPro" id="IPR036396">
    <property type="entry name" value="Cyt_P450_sf"/>
</dbReference>
<dbReference type="SUPFAM" id="SSF48264">
    <property type="entry name" value="Cytochrome P450"/>
    <property type="match status" value="1"/>
</dbReference>
<dbReference type="CDD" id="cd11041">
    <property type="entry name" value="CYP503A1-like"/>
    <property type="match status" value="1"/>
</dbReference>
<evidence type="ECO:0000256" key="3">
    <source>
        <dbReference type="ARBA" id="ARBA00022723"/>
    </source>
</evidence>
<accession>A0AAD6V5Y7</accession>
<dbReference type="GO" id="GO:0004497">
    <property type="term" value="F:monooxygenase activity"/>
    <property type="evidence" value="ECO:0007669"/>
    <property type="project" value="UniProtKB-KW"/>
</dbReference>
<dbReference type="AlphaFoldDB" id="A0AAD6V5Y7"/>
<keyword evidence="7" id="KW-0503">Monooxygenase</keyword>
<keyword evidence="9" id="KW-1185">Reference proteome</keyword>
<dbReference type="EMBL" id="JARJCW010000050">
    <property type="protein sequence ID" value="KAJ7203647.1"/>
    <property type="molecule type" value="Genomic_DNA"/>
</dbReference>
<dbReference type="GO" id="GO:0005506">
    <property type="term" value="F:iron ion binding"/>
    <property type="evidence" value="ECO:0007669"/>
    <property type="project" value="InterPro"/>
</dbReference>
<comment type="caution">
    <text evidence="8">The sequence shown here is derived from an EMBL/GenBank/DDBJ whole genome shotgun (WGS) entry which is preliminary data.</text>
</comment>
<protein>
    <submittedName>
        <fullName evidence="8">Cytochrome P450</fullName>
    </submittedName>
</protein>
<dbReference type="InterPro" id="IPR017972">
    <property type="entry name" value="Cyt_P450_CS"/>
</dbReference>
<dbReference type="PANTHER" id="PTHR46206">
    <property type="entry name" value="CYTOCHROME P450"/>
    <property type="match status" value="1"/>
</dbReference>
<dbReference type="GO" id="GO:0016705">
    <property type="term" value="F:oxidoreductase activity, acting on paired donors, with incorporation or reduction of molecular oxygen"/>
    <property type="evidence" value="ECO:0007669"/>
    <property type="project" value="InterPro"/>
</dbReference>
<evidence type="ECO:0000256" key="2">
    <source>
        <dbReference type="ARBA" id="ARBA00010617"/>
    </source>
</evidence>
<dbReference type="Proteomes" id="UP001219525">
    <property type="component" value="Unassembled WGS sequence"/>
</dbReference>
<keyword evidence="3 6" id="KW-0479">Metal-binding</keyword>
<keyword evidence="6 7" id="KW-0349">Heme</keyword>
<evidence type="ECO:0000256" key="7">
    <source>
        <dbReference type="RuleBase" id="RU000461"/>
    </source>
</evidence>
<organism evidence="8 9">
    <name type="scientific">Mycena pura</name>
    <dbReference type="NCBI Taxonomy" id="153505"/>
    <lineage>
        <taxon>Eukaryota</taxon>
        <taxon>Fungi</taxon>
        <taxon>Dikarya</taxon>
        <taxon>Basidiomycota</taxon>
        <taxon>Agaricomycotina</taxon>
        <taxon>Agaricomycetes</taxon>
        <taxon>Agaricomycetidae</taxon>
        <taxon>Agaricales</taxon>
        <taxon>Marasmiineae</taxon>
        <taxon>Mycenaceae</taxon>
        <taxon>Mycena</taxon>
    </lineage>
</organism>
<keyword evidence="4 7" id="KW-0560">Oxidoreductase</keyword>
<evidence type="ECO:0000256" key="4">
    <source>
        <dbReference type="ARBA" id="ARBA00023002"/>
    </source>
</evidence>
<comment type="similarity">
    <text evidence="2 7">Belongs to the cytochrome P450 family.</text>
</comment>
<keyword evidence="5 6" id="KW-0408">Iron</keyword>
<comment type="cofactor">
    <cofactor evidence="1 6">
        <name>heme</name>
        <dbReference type="ChEBI" id="CHEBI:30413"/>
    </cofactor>
</comment>
<evidence type="ECO:0000313" key="8">
    <source>
        <dbReference type="EMBL" id="KAJ7203647.1"/>
    </source>
</evidence>
<evidence type="ECO:0000256" key="5">
    <source>
        <dbReference type="ARBA" id="ARBA00023004"/>
    </source>
</evidence>
<dbReference type="Gene3D" id="1.10.630.10">
    <property type="entry name" value="Cytochrome P450"/>
    <property type="match status" value="1"/>
</dbReference>
<name>A0AAD6V5Y7_9AGAR</name>
<sequence length="539" mass="60229">MENNDTKILALYGLALALAAYYLRSGQKKNESTTPALIGGGGRISRYLASIHFIRNAGQVLADGYRKHPVGVFRVPVPFGNWLYVACGTTRVQELAAAPNNVLSFDEALKEASIDYAIGEEQLHNPYHARSIRGSLTRNLGRCFPDMRDEIEHAFDDVIALKGNKWELVQIQPALLQIVSRTSNRLFVGLPLCERIQIIAYSLLKGIPAGRNKEYLQLNIDFAVSVVVRGQIICLFPEFLKPIFGPILSKRNSSLRHVLKFLQVMIDERLEKEKQYGQDWPERPNDLISWLLDNAEGEERTTPALAMRVLGVNFAATHTSTMALTNALYDLAMYPEYIEPMREEAERVIAQEGWTKAALTDMHKIDSFMRESQRFNVGLGLFGVVRKVIATDGFAFSDGTTIPHGAIVGVPGMAVHRDHGLHPNADTFDGFRFSRIREEAARTGHNDVEVDSEEKAASGMFNRHMVSTAPDHLVFGHGRHACPGRFLAATELKAMLAHLLINYDIKAEVKGVRPPDQFYGFFGSPSPDGKIWMRKREGL</sequence>
<evidence type="ECO:0000313" key="9">
    <source>
        <dbReference type="Proteomes" id="UP001219525"/>
    </source>
</evidence>
<feature type="binding site" description="axial binding residue" evidence="6">
    <location>
        <position position="482"/>
    </location>
    <ligand>
        <name>heme</name>
        <dbReference type="ChEBI" id="CHEBI:30413"/>
    </ligand>
    <ligandPart>
        <name>Fe</name>
        <dbReference type="ChEBI" id="CHEBI:18248"/>
    </ligandPart>
</feature>
<dbReference type="GO" id="GO:0020037">
    <property type="term" value="F:heme binding"/>
    <property type="evidence" value="ECO:0007669"/>
    <property type="project" value="InterPro"/>
</dbReference>